<sequence>MNTQIANELAQTDIETYLQQQQYKSLLRFLTCGSVDDGKSSLIGRLLHDSHQIYEDQLAALRVDSQKSGTTGEAIDLALLVDGLAAEREQGITIDVAYRYFSTSTRKFIIADTPGHEEYTRNMATGASTCDLAVILIDARKGVLTQTKRHSYIASLLGIKHFVVAVNKMDLVDFSEQRFEEIKEEYLRFSEKLNDITIEFTPLSALLGDNVVDRSTHTPWFKGRTLLECLEAADTSDETLDKPFRFPVQYVNRPNLDFRGFAGTISAGQISVGDEVVALPSGKSSTVKSIVTFDGDLASAHQDQAITLTLTDEIDVSRGDILVAVTDQPKLSDLLLANVVWMSDQALQTGRQYDIKLASKKTTGQFNLIRHKIDVNTMAESAASTLALNEIGLCELTLTELVPADNYKDVSDTGSFIVIDRLTNVTVGAGMIEQVLDATVSTNPHEFSDFEVELNALVRKHFPQWQAIDISKL</sequence>
<comment type="function">
    <text evidence="7 9">With CysD forms the ATP sulfurylase (ATPS) that catalyzes the adenylation of sulfate producing adenosine 5'-phosphosulfate (APS) and diphosphate, the first enzymatic step in sulfur assimilation pathway. APS synthesis involves the formation of a high-energy phosphoric-sulfuric acid anhydride bond driven by GTP hydrolysis by CysN coupled to ATP hydrolysis by CysD.</text>
</comment>
<dbReference type="RefSeq" id="WP_112715148.1">
    <property type="nucleotide sequence ID" value="NZ_LS483250.1"/>
</dbReference>
<evidence type="ECO:0000256" key="2">
    <source>
        <dbReference type="ARBA" id="ARBA00022679"/>
    </source>
</evidence>
<dbReference type="GO" id="GO:0005524">
    <property type="term" value="F:ATP binding"/>
    <property type="evidence" value="ECO:0007669"/>
    <property type="project" value="UniProtKB-KW"/>
</dbReference>
<feature type="binding site" evidence="9">
    <location>
        <begin position="33"/>
        <end position="40"/>
    </location>
    <ligand>
        <name>GTP</name>
        <dbReference type="ChEBI" id="CHEBI:37565"/>
    </ligand>
</feature>
<evidence type="ECO:0000256" key="3">
    <source>
        <dbReference type="ARBA" id="ARBA00022695"/>
    </source>
</evidence>
<evidence type="ECO:0000259" key="10">
    <source>
        <dbReference type="PROSITE" id="PS51722"/>
    </source>
</evidence>
<evidence type="ECO:0000256" key="4">
    <source>
        <dbReference type="ARBA" id="ARBA00022741"/>
    </source>
</evidence>
<evidence type="ECO:0000256" key="8">
    <source>
        <dbReference type="ARBA" id="ARBA00062688"/>
    </source>
</evidence>
<dbReference type="InterPro" id="IPR000795">
    <property type="entry name" value="T_Tr_GTP-bd_dom"/>
</dbReference>
<keyword evidence="6 9" id="KW-0342">GTP-binding</keyword>
<dbReference type="Gene3D" id="2.40.30.10">
    <property type="entry name" value="Translation factors"/>
    <property type="match status" value="2"/>
</dbReference>
<comment type="similarity">
    <text evidence="9">Belongs to the TRAFAC class translation factor GTPase superfamily. Classic translation factor GTPase family. CysN/NodQ subfamily.</text>
</comment>
<dbReference type="InterPro" id="IPR050100">
    <property type="entry name" value="TRAFAC_GTPase_members"/>
</dbReference>
<dbReference type="InterPro" id="IPR054696">
    <property type="entry name" value="GTP-eEF1A_C"/>
</dbReference>
<keyword evidence="3 9" id="KW-0548">Nucleotidyltransferase</keyword>
<dbReference type="PANTHER" id="PTHR23115">
    <property type="entry name" value="TRANSLATION FACTOR"/>
    <property type="match status" value="1"/>
</dbReference>
<dbReference type="Pfam" id="PF22594">
    <property type="entry name" value="GTP-eEF1A_C"/>
    <property type="match status" value="1"/>
</dbReference>
<evidence type="ECO:0000256" key="9">
    <source>
        <dbReference type="HAMAP-Rule" id="MF_00062"/>
    </source>
</evidence>
<dbReference type="PROSITE" id="PS51722">
    <property type="entry name" value="G_TR_2"/>
    <property type="match status" value="1"/>
</dbReference>
<dbReference type="NCBIfam" id="NF003478">
    <property type="entry name" value="PRK05124.1"/>
    <property type="match status" value="1"/>
</dbReference>
<dbReference type="Gene3D" id="3.40.50.300">
    <property type="entry name" value="P-loop containing nucleotide triphosphate hydrolases"/>
    <property type="match status" value="1"/>
</dbReference>
<comment type="catalytic activity">
    <reaction evidence="9">
        <text>sulfate + ATP + H(+) = adenosine 5'-phosphosulfate + diphosphate</text>
        <dbReference type="Rhea" id="RHEA:18133"/>
        <dbReference type="ChEBI" id="CHEBI:15378"/>
        <dbReference type="ChEBI" id="CHEBI:16189"/>
        <dbReference type="ChEBI" id="CHEBI:30616"/>
        <dbReference type="ChEBI" id="CHEBI:33019"/>
        <dbReference type="ChEBI" id="CHEBI:58243"/>
        <dbReference type="EC" id="2.7.7.4"/>
    </reaction>
</comment>
<dbReference type="GO" id="GO:0003924">
    <property type="term" value="F:GTPase activity"/>
    <property type="evidence" value="ECO:0007669"/>
    <property type="project" value="InterPro"/>
</dbReference>
<dbReference type="AlphaFoldDB" id="A0A330LPL9"/>
<dbReference type="FunFam" id="2.40.30.10:FF:000027">
    <property type="entry name" value="Sulfate adenylyltransferase subunit 1"/>
    <property type="match status" value="1"/>
</dbReference>
<evidence type="ECO:0000256" key="1">
    <source>
        <dbReference type="ARBA" id="ARBA00005048"/>
    </source>
</evidence>
<dbReference type="CDD" id="cd03695">
    <property type="entry name" value="CysN_NodQ_II"/>
    <property type="match status" value="1"/>
</dbReference>
<dbReference type="InterPro" id="IPR041757">
    <property type="entry name" value="CysN_GTP-bd"/>
</dbReference>
<dbReference type="GO" id="GO:0005525">
    <property type="term" value="F:GTP binding"/>
    <property type="evidence" value="ECO:0007669"/>
    <property type="project" value="UniProtKB-UniRule"/>
</dbReference>
<feature type="binding site" evidence="9">
    <location>
        <begin position="167"/>
        <end position="170"/>
    </location>
    <ligand>
        <name>GTP</name>
        <dbReference type="ChEBI" id="CHEBI:37565"/>
    </ligand>
</feature>
<dbReference type="InterPro" id="IPR009001">
    <property type="entry name" value="Transl_elong_EF1A/Init_IF2_C"/>
</dbReference>
<dbReference type="InterPro" id="IPR044138">
    <property type="entry name" value="CysN_II"/>
</dbReference>
<feature type="binding site" evidence="9">
    <location>
        <begin position="112"/>
        <end position="116"/>
    </location>
    <ligand>
        <name>GTP</name>
        <dbReference type="ChEBI" id="CHEBI:37565"/>
    </ligand>
</feature>
<dbReference type="FunFam" id="3.40.50.300:FF:000119">
    <property type="entry name" value="Sulfate adenylyltransferase subunit 1"/>
    <property type="match status" value="1"/>
</dbReference>
<dbReference type="CDD" id="cd04095">
    <property type="entry name" value="CysN_NoDQ_III"/>
    <property type="match status" value="1"/>
</dbReference>
<dbReference type="InterPro" id="IPR044139">
    <property type="entry name" value="CysN_NoDQ_III"/>
</dbReference>
<dbReference type="EC" id="2.7.7.4" evidence="9"/>
<dbReference type="SUPFAM" id="SSF50447">
    <property type="entry name" value="Translation proteins"/>
    <property type="match status" value="1"/>
</dbReference>
<evidence type="ECO:0000256" key="6">
    <source>
        <dbReference type="ARBA" id="ARBA00023134"/>
    </source>
</evidence>
<dbReference type="HAMAP" id="MF_00062">
    <property type="entry name" value="Sulf_adenylyltr_sub1"/>
    <property type="match status" value="1"/>
</dbReference>
<dbReference type="InterPro" id="IPR011779">
    <property type="entry name" value="SO4_adenylTrfase_lsu"/>
</dbReference>
<dbReference type="GO" id="GO:0004781">
    <property type="term" value="F:sulfate adenylyltransferase (ATP) activity"/>
    <property type="evidence" value="ECO:0007669"/>
    <property type="project" value="UniProtKB-UniRule"/>
</dbReference>
<keyword evidence="4 9" id="KW-0547">Nucleotide-binding</keyword>
<evidence type="ECO:0000256" key="5">
    <source>
        <dbReference type="ARBA" id="ARBA00022840"/>
    </source>
</evidence>
<dbReference type="GO" id="GO:0000103">
    <property type="term" value="P:sulfate assimilation"/>
    <property type="evidence" value="ECO:0007669"/>
    <property type="project" value="UniProtKB-UniRule"/>
</dbReference>
<dbReference type="InterPro" id="IPR005225">
    <property type="entry name" value="Small_GTP-bd"/>
</dbReference>
<gene>
    <name evidence="9 11" type="primary">cysN</name>
    <name evidence="11" type="ORF">MORIYA_2354</name>
</gene>
<dbReference type="SUPFAM" id="SSF52540">
    <property type="entry name" value="P-loop containing nucleoside triphosphate hydrolases"/>
    <property type="match status" value="1"/>
</dbReference>
<comment type="subunit">
    <text evidence="8">Heterodimer composed of CysD, the smaller subunit, and CysNC.</text>
</comment>
<dbReference type="InterPro" id="IPR009000">
    <property type="entry name" value="Transl_B-barrel_sf"/>
</dbReference>
<dbReference type="NCBIfam" id="TIGR02034">
    <property type="entry name" value="CysN"/>
    <property type="match status" value="1"/>
</dbReference>
<keyword evidence="2 9" id="KW-0808">Transferase</keyword>
<organism evidence="11 12">
    <name type="scientific">Moritella yayanosii</name>
    <dbReference type="NCBI Taxonomy" id="69539"/>
    <lineage>
        <taxon>Bacteria</taxon>
        <taxon>Pseudomonadati</taxon>
        <taxon>Pseudomonadota</taxon>
        <taxon>Gammaproteobacteria</taxon>
        <taxon>Alteromonadales</taxon>
        <taxon>Moritellaceae</taxon>
        <taxon>Moritella</taxon>
    </lineage>
</organism>
<feature type="domain" description="Tr-type G" evidence="10">
    <location>
        <begin position="24"/>
        <end position="237"/>
    </location>
</feature>
<accession>A0A330LPL9</accession>
<comment type="pathway">
    <text evidence="1 9">Sulfur metabolism; hydrogen sulfide biosynthesis; sulfite from sulfate: step 1/3.</text>
</comment>
<dbReference type="CDD" id="cd04166">
    <property type="entry name" value="CysN_ATPS"/>
    <property type="match status" value="1"/>
</dbReference>
<evidence type="ECO:0000313" key="11">
    <source>
        <dbReference type="EMBL" id="SQD78830.1"/>
    </source>
</evidence>
<keyword evidence="12" id="KW-1185">Reference proteome</keyword>
<dbReference type="EMBL" id="LS483250">
    <property type="protein sequence ID" value="SQD78830.1"/>
    <property type="molecule type" value="Genomic_DNA"/>
</dbReference>
<name>A0A330LPL9_9GAMM</name>
<dbReference type="InterPro" id="IPR031157">
    <property type="entry name" value="G_TR_CS"/>
</dbReference>
<dbReference type="SUPFAM" id="SSF50465">
    <property type="entry name" value="EF-Tu/eEF-1alpha/eIF2-gamma C-terminal domain"/>
    <property type="match status" value="1"/>
</dbReference>
<dbReference type="PROSITE" id="PS00301">
    <property type="entry name" value="G_TR_1"/>
    <property type="match status" value="1"/>
</dbReference>
<dbReference type="UniPathway" id="UPA00140">
    <property type="reaction ID" value="UER00204"/>
</dbReference>
<protein>
    <recommendedName>
        <fullName evidence="9">Sulfate adenylyltransferase subunit 1</fullName>
        <ecNumber evidence="9">2.7.7.4</ecNumber>
    </recommendedName>
    <alternativeName>
        <fullName evidence="9">ATP-sulfurylase large subunit</fullName>
    </alternativeName>
    <alternativeName>
        <fullName evidence="9">Sulfate adenylate transferase</fullName>
        <shortName evidence="9">SAT</shortName>
    </alternativeName>
</protein>
<evidence type="ECO:0000256" key="7">
    <source>
        <dbReference type="ARBA" id="ARBA00055271"/>
    </source>
</evidence>
<dbReference type="GO" id="GO:0070814">
    <property type="term" value="P:hydrogen sulfide biosynthetic process"/>
    <property type="evidence" value="ECO:0007669"/>
    <property type="project" value="UniProtKB-UniRule"/>
</dbReference>
<proteinExistence type="inferred from homology"/>
<reference evidence="12" key="1">
    <citation type="submission" date="2018-05" db="EMBL/GenBank/DDBJ databases">
        <authorList>
            <person name="Cea G.-C."/>
            <person name="William W."/>
        </authorList>
    </citation>
    <scope>NUCLEOTIDE SEQUENCE [LARGE SCALE GENOMIC DNA]</scope>
    <source>
        <strain evidence="12">DB21MT 5</strain>
    </source>
</reference>
<dbReference type="OrthoDB" id="9804504at2"/>
<evidence type="ECO:0000313" key="12">
    <source>
        <dbReference type="Proteomes" id="UP000250163"/>
    </source>
</evidence>
<dbReference type="PRINTS" id="PR00315">
    <property type="entry name" value="ELONGATNFCT"/>
</dbReference>
<dbReference type="Pfam" id="PF00009">
    <property type="entry name" value="GTP_EFTU"/>
    <property type="match status" value="1"/>
</dbReference>
<dbReference type="KEGG" id="mya:MORIYA_2354"/>
<keyword evidence="5 9" id="KW-0067">ATP-binding</keyword>
<dbReference type="Proteomes" id="UP000250163">
    <property type="component" value="Chromosome MORIYA"/>
</dbReference>
<dbReference type="InterPro" id="IPR027417">
    <property type="entry name" value="P-loop_NTPase"/>
</dbReference>
<dbReference type="NCBIfam" id="TIGR00231">
    <property type="entry name" value="small_GTP"/>
    <property type="match status" value="1"/>
</dbReference>